<feature type="compositionally biased region" description="Polar residues" evidence="1">
    <location>
        <begin position="177"/>
        <end position="196"/>
    </location>
</feature>
<keyword evidence="3" id="KW-1185">Reference proteome</keyword>
<evidence type="ECO:0000256" key="1">
    <source>
        <dbReference type="SAM" id="MobiDB-lite"/>
    </source>
</evidence>
<feature type="region of interest" description="Disordered" evidence="1">
    <location>
        <begin position="156"/>
        <end position="196"/>
    </location>
</feature>
<dbReference type="GO" id="GO:0051301">
    <property type="term" value="P:cell division"/>
    <property type="evidence" value="ECO:0007669"/>
    <property type="project" value="UniProtKB-KW"/>
</dbReference>
<proteinExistence type="predicted"/>
<dbReference type="AlphaFoldDB" id="A0A6M5YRR0"/>
<accession>A0A6M5YRR0</accession>
<evidence type="ECO:0000313" key="2">
    <source>
        <dbReference type="EMBL" id="QJW96114.1"/>
    </source>
</evidence>
<reference evidence="3" key="1">
    <citation type="submission" date="2020-05" db="EMBL/GenBank/DDBJ databases">
        <title>Frigoriglobus tundricola gen. nov., sp. nov., a psychrotolerant cellulolytic planctomycete of the family Gemmataceae with two divergent copies of 16S rRNA gene.</title>
        <authorList>
            <person name="Kulichevskaya I.S."/>
            <person name="Ivanova A.A."/>
            <person name="Naumoff D.G."/>
            <person name="Beletsky A.V."/>
            <person name="Rijpstra W.I.C."/>
            <person name="Sinninghe Damste J.S."/>
            <person name="Mardanov A.V."/>
            <person name="Ravin N.V."/>
            <person name="Dedysh S.N."/>
        </authorList>
    </citation>
    <scope>NUCLEOTIDE SEQUENCE [LARGE SCALE GENOMIC DNA]</scope>
    <source>
        <strain evidence="3">PL17</strain>
    </source>
</reference>
<evidence type="ECO:0000313" key="3">
    <source>
        <dbReference type="Proteomes" id="UP000503447"/>
    </source>
</evidence>
<dbReference type="RefSeq" id="WP_171471758.1">
    <property type="nucleotide sequence ID" value="NZ_CP053452.2"/>
</dbReference>
<keyword evidence="2" id="KW-0378">Hydrolase</keyword>
<keyword evidence="2" id="KW-0131">Cell cycle</keyword>
<sequence length="196" mass="21175">MPNPPSVAPLAGLLADLTTDIRRGVSCLVVCDKGWTLPVYANVRERLKAAGVKCGYLDGRPTEDTPNDAGIMVATIAQVRWAVRSEMEGVVFALPHLDVMTTSDGGWTNISREVIPLLYENATVQWLGFRDPSIPLLPVVEKLFGKVYVIEQPYHTTETDLPPTTPDQQADPAITSPPETDLTQPPDGTQNGAPSA</sequence>
<dbReference type="KEGG" id="ftj:FTUN_3669"/>
<dbReference type="GO" id="GO:0016787">
    <property type="term" value="F:hydrolase activity"/>
    <property type="evidence" value="ECO:0007669"/>
    <property type="project" value="UniProtKB-KW"/>
</dbReference>
<gene>
    <name evidence="2" type="ORF">FTUN_3669</name>
</gene>
<organism evidence="2 3">
    <name type="scientific">Frigoriglobus tundricola</name>
    <dbReference type="NCBI Taxonomy" id="2774151"/>
    <lineage>
        <taxon>Bacteria</taxon>
        <taxon>Pseudomonadati</taxon>
        <taxon>Planctomycetota</taxon>
        <taxon>Planctomycetia</taxon>
        <taxon>Gemmatales</taxon>
        <taxon>Gemmataceae</taxon>
        <taxon>Frigoriglobus</taxon>
    </lineage>
</organism>
<keyword evidence="2" id="KW-0132">Cell division</keyword>
<name>A0A6M5YRR0_9BACT</name>
<protein>
    <submittedName>
        <fullName evidence="2">Cell division protein FtsH</fullName>
        <ecNumber evidence="2">3.4.24.-</ecNumber>
    </submittedName>
</protein>
<dbReference type="Proteomes" id="UP000503447">
    <property type="component" value="Chromosome"/>
</dbReference>
<dbReference type="EMBL" id="CP053452">
    <property type="protein sequence ID" value="QJW96114.1"/>
    <property type="molecule type" value="Genomic_DNA"/>
</dbReference>
<dbReference type="EC" id="3.4.24.-" evidence="2"/>